<keyword evidence="3 7" id="KW-0808">Transferase</keyword>
<dbReference type="Pfam" id="PF00583">
    <property type="entry name" value="Acetyltransf_1"/>
    <property type="match status" value="1"/>
</dbReference>
<comment type="function">
    <text evidence="5">Acetylates the N-terminal alanine of ribosomal protein bS18.</text>
</comment>
<evidence type="ECO:0000256" key="4">
    <source>
        <dbReference type="ARBA" id="ARBA00023315"/>
    </source>
</evidence>
<dbReference type="EMBL" id="RQXV01000007">
    <property type="protein sequence ID" value="RRC98590.1"/>
    <property type="molecule type" value="Genomic_DNA"/>
</dbReference>
<evidence type="ECO:0000256" key="3">
    <source>
        <dbReference type="ARBA" id="ARBA00022679"/>
    </source>
</evidence>
<dbReference type="Gene3D" id="3.40.630.30">
    <property type="match status" value="1"/>
</dbReference>
<dbReference type="InterPro" id="IPR006464">
    <property type="entry name" value="AcTrfase_RimI/Ard1"/>
</dbReference>
<protein>
    <recommendedName>
        <fullName evidence="5">[Ribosomal protein bS18]-alanine N-acetyltransferase</fullName>
        <ecNumber evidence="5">2.3.1.266</ecNumber>
    </recommendedName>
</protein>
<dbReference type="PANTHER" id="PTHR43420:SF44">
    <property type="entry name" value="ACETYLTRANSFERASE YPEA"/>
    <property type="match status" value="1"/>
</dbReference>
<dbReference type="AlphaFoldDB" id="A0A3P1SNF7"/>
<comment type="catalytic activity">
    <reaction evidence="5">
        <text>N-terminal L-alanyl-[ribosomal protein bS18] + acetyl-CoA = N-terminal N(alpha)-acetyl-L-alanyl-[ribosomal protein bS18] + CoA + H(+)</text>
        <dbReference type="Rhea" id="RHEA:43756"/>
        <dbReference type="Rhea" id="RHEA-COMP:10676"/>
        <dbReference type="Rhea" id="RHEA-COMP:10677"/>
        <dbReference type="ChEBI" id="CHEBI:15378"/>
        <dbReference type="ChEBI" id="CHEBI:57287"/>
        <dbReference type="ChEBI" id="CHEBI:57288"/>
        <dbReference type="ChEBI" id="CHEBI:64718"/>
        <dbReference type="ChEBI" id="CHEBI:83683"/>
        <dbReference type="EC" id="2.3.1.266"/>
    </reaction>
</comment>
<dbReference type="GO" id="GO:0008999">
    <property type="term" value="F:protein-N-terminal-alanine acetyltransferase activity"/>
    <property type="evidence" value="ECO:0007669"/>
    <property type="project" value="UniProtKB-EC"/>
</dbReference>
<dbReference type="RefSeq" id="WP_124926651.1">
    <property type="nucleotide sequence ID" value="NZ_BMOH01000002.1"/>
</dbReference>
<evidence type="ECO:0000313" key="8">
    <source>
        <dbReference type="Proteomes" id="UP000267535"/>
    </source>
</evidence>
<dbReference type="PROSITE" id="PS51186">
    <property type="entry name" value="GNAT"/>
    <property type="match status" value="1"/>
</dbReference>
<sequence length="154" mass="17164">MSDANVRLLQSDDLSVLIHLENLCFNASWSETQLQKQLNGERNIGFAYLINQKVSGFVIFSTLFDEAELLQIGIDPALQGQGLAGNLLTQAHRELQTRQITRILLEVRDSNRAAISLYHRLGYQQDGIRKGYYPAEQGAAGLGREDAVLMSCNL</sequence>
<dbReference type="GO" id="GO:0005737">
    <property type="term" value="C:cytoplasm"/>
    <property type="evidence" value="ECO:0007669"/>
    <property type="project" value="UniProtKB-SubCell"/>
</dbReference>
<feature type="domain" description="N-acetyltransferase" evidence="6">
    <location>
        <begin position="4"/>
        <end position="154"/>
    </location>
</feature>
<dbReference type="NCBIfam" id="TIGR01575">
    <property type="entry name" value="rimI"/>
    <property type="match status" value="1"/>
</dbReference>
<dbReference type="EC" id="2.3.1.266" evidence="5"/>
<dbReference type="PANTHER" id="PTHR43420">
    <property type="entry name" value="ACETYLTRANSFERASE"/>
    <property type="match status" value="1"/>
</dbReference>
<comment type="caution">
    <text evidence="7">The sequence shown here is derived from an EMBL/GenBank/DDBJ whole genome shotgun (WGS) entry which is preliminary data.</text>
</comment>
<keyword evidence="8" id="KW-1185">Reference proteome</keyword>
<name>A0A3P1SNF7_9GAMM</name>
<dbReference type="OrthoDB" id="9796919at2"/>
<proteinExistence type="inferred from homology"/>
<evidence type="ECO:0000259" key="6">
    <source>
        <dbReference type="PROSITE" id="PS51186"/>
    </source>
</evidence>
<evidence type="ECO:0000256" key="1">
    <source>
        <dbReference type="ARBA" id="ARBA00005395"/>
    </source>
</evidence>
<comment type="similarity">
    <text evidence="1 5">Belongs to the acetyltransferase family. RimI subfamily.</text>
</comment>
<dbReference type="InterPro" id="IPR050680">
    <property type="entry name" value="YpeA/RimI_acetyltransf"/>
</dbReference>
<evidence type="ECO:0000256" key="2">
    <source>
        <dbReference type="ARBA" id="ARBA00022490"/>
    </source>
</evidence>
<accession>A0A3P1SNF7</accession>
<organism evidence="7 8">
    <name type="scientific">Amphritea balenae</name>
    <dbReference type="NCBI Taxonomy" id="452629"/>
    <lineage>
        <taxon>Bacteria</taxon>
        <taxon>Pseudomonadati</taxon>
        <taxon>Pseudomonadota</taxon>
        <taxon>Gammaproteobacteria</taxon>
        <taxon>Oceanospirillales</taxon>
        <taxon>Oceanospirillaceae</taxon>
        <taxon>Amphritea</taxon>
    </lineage>
</organism>
<dbReference type="InterPro" id="IPR000182">
    <property type="entry name" value="GNAT_dom"/>
</dbReference>
<keyword evidence="4" id="KW-0012">Acyltransferase</keyword>
<dbReference type="Proteomes" id="UP000267535">
    <property type="component" value="Unassembled WGS sequence"/>
</dbReference>
<gene>
    <name evidence="7" type="primary">rimI</name>
    <name evidence="7" type="ORF">EHS89_13340</name>
</gene>
<evidence type="ECO:0000256" key="5">
    <source>
        <dbReference type="RuleBase" id="RU363094"/>
    </source>
</evidence>
<reference evidence="7 8" key="1">
    <citation type="submission" date="2018-11" db="EMBL/GenBank/DDBJ databases">
        <title>The draft genome sequence of Amphritea balenae JAMM 1525T.</title>
        <authorList>
            <person name="Fang Z."/>
            <person name="Zhang Y."/>
            <person name="Han X."/>
        </authorList>
    </citation>
    <scope>NUCLEOTIDE SEQUENCE [LARGE SCALE GENOMIC DNA]</scope>
    <source>
        <strain evidence="7 8">JAMM 1525</strain>
    </source>
</reference>
<comment type="subcellular location">
    <subcellularLocation>
        <location evidence="5">Cytoplasm</location>
    </subcellularLocation>
</comment>
<dbReference type="SUPFAM" id="SSF55729">
    <property type="entry name" value="Acyl-CoA N-acyltransferases (Nat)"/>
    <property type="match status" value="1"/>
</dbReference>
<evidence type="ECO:0000313" key="7">
    <source>
        <dbReference type="EMBL" id="RRC98590.1"/>
    </source>
</evidence>
<dbReference type="CDD" id="cd04301">
    <property type="entry name" value="NAT_SF"/>
    <property type="match status" value="1"/>
</dbReference>
<dbReference type="InterPro" id="IPR016181">
    <property type="entry name" value="Acyl_CoA_acyltransferase"/>
</dbReference>
<keyword evidence="2 5" id="KW-0963">Cytoplasm</keyword>